<sequence length="300" mass="30771">LLPAVFLSVAGAPPSAPLAAHSAAAALAALEDVRLLEERLAGQERALVESRALGPLEVFTALHDPLGLLFDSALAALRFAAAAVSAGEAPFPGSAEVLAEAAWFLASGRSCSFAGREGKVVLKRPAGLSSRAAGVGGNWPELGSEAGAIQRRGGLGILVPAVLGLWTSVAQPALVAAETTFGLGGKVLDPDNLDGSIFVGRYTDPNHPGGYREIILSNTKLGNFQLATLKGDDAAGTPAFLLDAMVSPSEKGPSILIDFSSKGGPKDVAGVWEKDGITFPDGNHWPKVNLSDADLAKRKP</sequence>
<organism evidence="2 3">
    <name type="scientific">Polarella glacialis</name>
    <name type="common">Dinoflagellate</name>
    <dbReference type="NCBI Taxonomy" id="89957"/>
    <lineage>
        <taxon>Eukaryota</taxon>
        <taxon>Sar</taxon>
        <taxon>Alveolata</taxon>
        <taxon>Dinophyceae</taxon>
        <taxon>Suessiales</taxon>
        <taxon>Suessiaceae</taxon>
        <taxon>Polarella</taxon>
    </lineage>
</organism>
<dbReference type="AlphaFoldDB" id="A0A813JYU3"/>
<reference evidence="2" key="1">
    <citation type="submission" date="2021-02" db="EMBL/GenBank/DDBJ databases">
        <authorList>
            <person name="Dougan E. K."/>
            <person name="Rhodes N."/>
            <person name="Thang M."/>
            <person name="Chan C."/>
        </authorList>
    </citation>
    <scope>NUCLEOTIDE SEQUENCE</scope>
</reference>
<gene>
    <name evidence="2" type="ORF">PGLA2088_LOCUS26406</name>
</gene>
<evidence type="ECO:0000313" key="3">
    <source>
        <dbReference type="Proteomes" id="UP000626109"/>
    </source>
</evidence>
<evidence type="ECO:0000256" key="1">
    <source>
        <dbReference type="SAM" id="MobiDB-lite"/>
    </source>
</evidence>
<feature type="non-terminal residue" evidence="2">
    <location>
        <position position="300"/>
    </location>
</feature>
<accession>A0A813JYU3</accession>
<name>A0A813JYU3_POLGL</name>
<proteinExistence type="predicted"/>
<comment type="caution">
    <text evidence="2">The sequence shown here is derived from an EMBL/GenBank/DDBJ whole genome shotgun (WGS) entry which is preliminary data.</text>
</comment>
<feature type="region of interest" description="Disordered" evidence="1">
    <location>
        <begin position="280"/>
        <end position="300"/>
    </location>
</feature>
<dbReference type="EMBL" id="CAJNNW010027050">
    <property type="protein sequence ID" value="CAE8689288.1"/>
    <property type="molecule type" value="Genomic_DNA"/>
</dbReference>
<protein>
    <submittedName>
        <fullName evidence="2">Uncharacterized protein</fullName>
    </submittedName>
</protein>
<evidence type="ECO:0000313" key="2">
    <source>
        <dbReference type="EMBL" id="CAE8689288.1"/>
    </source>
</evidence>
<dbReference type="Proteomes" id="UP000626109">
    <property type="component" value="Unassembled WGS sequence"/>
</dbReference>